<accession>A0A1A9ZX34</accession>
<dbReference type="Gene3D" id="3.30.70.330">
    <property type="match status" value="1"/>
</dbReference>
<evidence type="ECO:0000313" key="4">
    <source>
        <dbReference type="EnsemblMetazoa" id="GPAI027783-PA"/>
    </source>
</evidence>
<dbReference type="VEuPathDB" id="VectorBase:GPAI027783"/>
<dbReference type="InterPro" id="IPR000504">
    <property type="entry name" value="RRM_dom"/>
</dbReference>
<name>A0A1A9ZX34_GLOPL</name>
<dbReference type="PROSITE" id="PS50102">
    <property type="entry name" value="RRM"/>
    <property type="match status" value="1"/>
</dbReference>
<reference evidence="4" key="2">
    <citation type="submission" date="2020-05" db="UniProtKB">
        <authorList>
            <consortium name="EnsemblMetazoa"/>
        </authorList>
    </citation>
    <scope>IDENTIFICATION</scope>
    <source>
        <strain evidence="4">IAEA</strain>
    </source>
</reference>
<dbReference type="InterPro" id="IPR012677">
    <property type="entry name" value="Nucleotide-bd_a/b_plait_sf"/>
</dbReference>
<evidence type="ECO:0000313" key="5">
    <source>
        <dbReference type="Proteomes" id="UP000092445"/>
    </source>
</evidence>
<dbReference type="Pfam" id="PF00076">
    <property type="entry name" value="RRM_1"/>
    <property type="match status" value="1"/>
</dbReference>
<reference evidence="5" key="1">
    <citation type="submission" date="2014-03" db="EMBL/GenBank/DDBJ databases">
        <authorList>
            <person name="Aksoy S."/>
            <person name="Warren W."/>
            <person name="Wilson R.K."/>
        </authorList>
    </citation>
    <scope>NUCLEOTIDE SEQUENCE [LARGE SCALE GENOMIC DNA]</scope>
    <source>
        <strain evidence="5">IAEA</strain>
    </source>
</reference>
<dbReference type="Proteomes" id="UP000092445">
    <property type="component" value="Unassembled WGS sequence"/>
</dbReference>
<feature type="domain" description="RRM" evidence="3">
    <location>
        <begin position="77"/>
        <end position="122"/>
    </location>
</feature>
<dbReference type="GO" id="GO:0003723">
    <property type="term" value="F:RNA binding"/>
    <property type="evidence" value="ECO:0007669"/>
    <property type="project" value="UniProtKB-UniRule"/>
</dbReference>
<dbReference type="AlphaFoldDB" id="A0A1A9ZX34"/>
<dbReference type="EnsemblMetazoa" id="GPAI027783-RA">
    <property type="protein sequence ID" value="GPAI027783-PA"/>
    <property type="gene ID" value="GPAI027783"/>
</dbReference>
<protein>
    <recommendedName>
        <fullName evidence="3">RRM domain-containing protein</fullName>
    </recommendedName>
</protein>
<keyword evidence="5" id="KW-1185">Reference proteome</keyword>
<proteinExistence type="predicted"/>
<dbReference type="SUPFAM" id="SSF54928">
    <property type="entry name" value="RNA-binding domain, RBD"/>
    <property type="match status" value="1"/>
</dbReference>
<keyword evidence="1 2" id="KW-0694">RNA-binding</keyword>
<evidence type="ECO:0000259" key="3">
    <source>
        <dbReference type="PROSITE" id="PS50102"/>
    </source>
</evidence>
<evidence type="ECO:0000256" key="2">
    <source>
        <dbReference type="PROSITE-ProRule" id="PRU00176"/>
    </source>
</evidence>
<sequence>MQGALFNFQNKYNIRNLTFCVNIGVIFYTNSVDSGYQPPILFTSLICTSCVDLKTVEAKRTLPLPEREASENKNFLLKLFVIALKDNHDECCLTEYFSEFGKVVSIRILIDKTTGKRGGFAFDMEREQTEPKSHVLFIEQVMLTETYESKIVCSCPALCGMQSVVSVSVSSKNMLKITMNSTFTSDFPNSSFAFLVPVSLLATFAFGLFQPNILVAVSPTPPSTPPQTKFNLTSCKC</sequence>
<organism evidence="4 5">
    <name type="scientific">Glossina pallidipes</name>
    <name type="common">Tsetse fly</name>
    <dbReference type="NCBI Taxonomy" id="7398"/>
    <lineage>
        <taxon>Eukaryota</taxon>
        <taxon>Metazoa</taxon>
        <taxon>Ecdysozoa</taxon>
        <taxon>Arthropoda</taxon>
        <taxon>Hexapoda</taxon>
        <taxon>Insecta</taxon>
        <taxon>Pterygota</taxon>
        <taxon>Neoptera</taxon>
        <taxon>Endopterygota</taxon>
        <taxon>Diptera</taxon>
        <taxon>Brachycera</taxon>
        <taxon>Muscomorpha</taxon>
        <taxon>Hippoboscoidea</taxon>
        <taxon>Glossinidae</taxon>
        <taxon>Glossina</taxon>
    </lineage>
</organism>
<dbReference type="STRING" id="7398.A0A1A9ZX34"/>
<dbReference type="InterPro" id="IPR035979">
    <property type="entry name" value="RBD_domain_sf"/>
</dbReference>
<evidence type="ECO:0000256" key="1">
    <source>
        <dbReference type="ARBA" id="ARBA00022884"/>
    </source>
</evidence>